<reference evidence="1" key="1">
    <citation type="submission" date="2018-02" db="EMBL/GenBank/DDBJ databases">
        <title>Rhizophora mucronata_Transcriptome.</title>
        <authorList>
            <person name="Meera S.P."/>
            <person name="Sreeshan A."/>
            <person name="Augustine A."/>
        </authorList>
    </citation>
    <scope>NUCLEOTIDE SEQUENCE</scope>
    <source>
        <tissue evidence="1">Leaf</tissue>
    </source>
</reference>
<accession>A0A2P2JMJ6</accession>
<name>A0A2P2JMJ6_RHIMU</name>
<proteinExistence type="predicted"/>
<dbReference type="EMBL" id="GGEC01014195">
    <property type="protein sequence ID" value="MBW94678.1"/>
    <property type="molecule type" value="Transcribed_RNA"/>
</dbReference>
<dbReference type="AlphaFoldDB" id="A0A2P2JMJ6"/>
<sequence length="80" mass="9307">MRFNAVHHMLICFHDSNELSTPFLPDKYATTVRSTHHIFAPWPKEADTLHSLTIAMPFVDLGNKFIISIHARRSSRFHFT</sequence>
<organism evidence="1">
    <name type="scientific">Rhizophora mucronata</name>
    <name type="common">Asiatic mangrove</name>
    <dbReference type="NCBI Taxonomy" id="61149"/>
    <lineage>
        <taxon>Eukaryota</taxon>
        <taxon>Viridiplantae</taxon>
        <taxon>Streptophyta</taxon>
        <taxon>Embryophyta</taxon>
        <taxon>Tracheophyta</taxon>
        <taxon>Spermatophyta</taxon>
        <taxon>Magnoliopsida</taxon>
        <taxon>eudicotyledons</taxon>
        <taxon>Gunneridae</taxon>
        <taxon>Pentapetalae</taxon>
        <taxon>rosids</taxon>
        <taxon>fabids</taxon>
        <taxon>Malpighiales</taxon>
        <taxon>Rhizophoraceae</taxon>
        <taxon>Rhizophora</taxon>
    </lineage>
</organism>
<protein>
    <submittedName>
        <fullName evidence="1">DDB1-and CUL4-associated factor 8 isoform X2</fullName>
    </submittedName>
</protein>
<evidence type="ECO:0000313" key="1">
    <source>
        <dbReference type="EMBL" id="MBW94678.1"/>
    </source>
</evidence>